<evidence type="ECO:0000313" key="4">
    <source>
        <dbReference type="Proteomes" id="UP000011083"/>
    </source>
</evidence>
<dbReference type="OMA" id="LECWLAP"/>
<dbReference type="PANTHER" id="PTHR30543">
    <property type="entry name" value="CHROMATE REDUCTASE"/>
    <property type="match status" value="1"/>
</dbReference>
<dbReference type="AlphaFoldDB" id="L8HI57"/>
<dbReference type="InterPro" id="IPR029039">
    <property type="entry name" value="Flavoprotein-like_sf"/>
</dbReference>
<dbReference type="SUPFAM" id="SSF52218">
    <property type="entry name" value="Flavoproteins"/>
    <property type="match status" value="1"/>
</dbReference>
<organism evidence="3 4">
    <name type="scientific">Acanthamoeba castellanii (strain ATCC 30010 / Neff)</name>
    <dbReference type="NCBI Taxonomy" id="1257118"/>
    <lineage>
        <taxon>Eukaryota</taxon>
        <taxon>Amoebozoa</taxon>
        <taxon>Discosea</taxon>
        <taxon>Longamoebia</taxon>
        <taxon>Centramoebida</taxon>
        <taxon>Acanthamoebidae</taxon>
        <taxon>Acanthamoeba</taxon>
    </lineage>
</organism>
<dbReference type="GO" id="GO:0005829">
    <property type="term" value="C:cytosol"/>
    <property type="evidence" value="ECO:0007669"/>
    <property type="project" value="TreeGrafter"/>
</dbReference>
<reference evidence="3 4" key="1">
    <citation type="journal article" date="2013" name="Genome Biol.">
        <title>Genome of Acanthamoeba castellanii highlights extensive lateral gene transfer and early evolution of tyrosine kinase signaling.</title>
        <authorList>
            <person name="Clarke M."/>
            <person name="Lohan A.J."/>
            <person name="Liu B."/>
            <person name="Lagkouvardos I."/>
            <person name="Roy S."/>
            <person name="Zafar N."/>
            <person name="Bertelli C."/>
            <person name="Schilde C."/>
            <person name="Kianianmomeni A."/>
            <person name="Burglin T.R."/>
            <person name="Frech C."/>
            <person name="Turcotte B."/>
            <person name="Kopec K.O."/>
            <person name="Synnott J.M."/>
            <person name="Choo C."/>
            <person name="Paponov I."/>
            <person name="Finkler A."/>
            <person name="Soon Heng Tan C."/>
            <person name="Hutchins A.P."/>
            <person name="Weinmeier T."/>
            <person name="Rattei T."/>
            <person name="Chu J.S."/>
            <person name="Gimenez G."/>
            <person name="Irimia M."/>
            <person name="Rigden D.J."/>
            <person name="Fitzpatrick D.A."/>
            <person name="Lorenzo-Morales J."/>
            <person name="Bateman A."/>
            <person name="Chiu C.H."/>
            <person name="Tang P."/>
            <person name="Hegemann P."/>
            <person name="Fromm H."/>
            <person name="Raoult D."/>
            <person name="Greub G."/>
            <person name="Miranda-Saavedra D."/>
            <person name="Chen N."/>
            <person name="Nash P."/>
            <person name="Ginger M.L."/>
            <person name="Horn M."/>
            <person name="Schaap P."/>
            <person name="Caler L."/>
            <person name="Loftus B."/>
        </authorList>
    </citation>
    <scope>NUCLEOTIDE SEQUENCE [LARGE SCALE GENOMIC DNA]</scope>
    <source>
        <strain evidence="3 4">Neff</strain>
    </source>
</reference>
<dbReference type="RefSeq" id="XP_004356802.1">
    <property type="nucleotide sequence ID" value="XM_004356749.1"/>
</dbReference>
<protein>
    <submittedName>
        <fullName evidence="3">NADPHdependent FMN reductase domain containing protein</fullName>
    </submittedName>
</protein>
<dbReference type="Proteomes" id="UP000011083">
    <property type="component" value="Unassembled WGS sequence"/>
</dbReference>
<keyword evidence="4" id="KW-1185">Reference proteome</keyword>
<dbReference type="PANTHER" id="PTHR30543:SF21">
    <property type="entry name" value="NAD(P)H-DEPENDENT FMN REDUCTASE LOT6"/>
    <property type="match status" value="1"/>
</dbReference>
<evidence type="ECO:0000259" key="2">
    <source>
        <dbReference type="Pfam" id="PF03358"/>
    </source>
</evidence>
<feature type="compositionally biased region" description="Basic and acidic residues" evidence="1">
    <location>
        <begin position="208"/>
        <end position="221"/>
    </location>
</feature>
<dbReference type="OrthoDB" id="17788at2759"/>
<feature type="domain" description="NADPH-dependent FMN reductase-like" evidence="2">
    <location>
        <begin position="8"/>
        <end position="159"/>
    </location>
</feature>
<feature type="region of interest" description="Disordered" evidence="1">
    <location>
        <begin position="201"/>
        <end position="242"/>
    </location>
</feature>
<dbReference type="KEGG" id="acan:ACA1_175790"/>
<dbReference type="GO" id="GO:0016491">
    <property type="term" value="F:oxidoreductase activity"/>
    <property type="evidence" value="ECO:0007669"/>
    <property type="project" value="InterPro"/>
</dbReference>
<gene>
    <name evidence="3" type="ORF">ACA1_175790</name>
</gene>
<dbReference type="InterPro" id="IPR050712">
    <property type="entry name" value="NAD(P)H-dep_reductase"/>
</dbReference>
<sequence length="242" mass="26251">MSSSGRKIKIVAFSGALRKSSANAGLVRAAAELAKGVDGIEFEVVTDLIGQLPLYDGDIETEGFKGVVKQWREVIRSADALLIATPEYNYSIPGTLKNAIDWASRPDDQTYSSFPTFDKPVAIMGAGGGMGTSRAQYHLRQVGVYLNWHFVNRPEVNVNLWGGKQIADSDGNLIDDATRGQVKALLDALVEWTKRLNAGKFGAGASAEAKESNKTDSDSGKKEKKAKKEKKEKKAKKEKSSQ</sequence>
<dbReference type="InterPro" id="IPR005025">
    <property type="entry name" value="FMN_Rdtase-like_dom"/>
</dbReference>
<evidence type="ECO:0000256" key="1">
    <source>
        <dbReference type="SAM" id="MobiDB-lite"/>
    </source>
</evidence>
<dbReference type="VEuPathDB" id="AmoebaDB:ACA1_175790"/>
<evidence type="ECO:0000313" key="3">
    <source>
        <dbReference type="EMBL" id="ELR24902.1"/>
    </source>
</evidence>
<dbReference type="Pfam" id="PF03358">
    <property type="entry name" value="FMN_red"/>
    <property type="match status" value="1"/>
</dbReference>
<dbReference type="GeneID" id="14925936"/>
<feature type="compositionally biased region" description="Basic residues" evidence="1">
    <location>
        <begin position="222"/>
        <end position="242"/>
    </location>
</feature>
<name>L8HI57_ACACF</name>
<dbReference type="GO" id="GO:0010181">
    <property type="term" value="F:FMN binding"/>
    <property type="evidence" value="ECO:0007669"/>
    <property type="project" value="TreeGrafter"/>
</dbReference>
<dbReference type="EMBL" id="KB007811">
    <property type="protein sequence ID" value="ELR24902.1"/>
    <property type="molecule type" value="Genomic_DNA"/>
</dbReference>
<proteinExistence type="predicted"/>
<accession>L8HI57</accession>
<dbReference type="Gene3D" id="3.40.50.360">
    <property type="match status" value="1"/>
</dbReference>